<dbReference type="AlphaFoldDB" id="A0A1V2TA05"/>
<reference evidence="3 4" key="1">
    <citation type="journal article" date="2016" name="Antonie Van Leeuwenhoek">
        <title>Nocardia donostiensis sp. nov., isolated from human respiratory specimens.</title>
        <authorList>
            <person name="Ercibengoa M."/>
            <person name="Bell M."/>
            <person name="Marimon J.M."/>
            <person name="Humrighouse B."/>
            <person name="Klenk H.P."/>
            <person name="Potter G."/>
            <person name="Perez-Trallero E."/>
        </authorList>
    </citation>
    <scope>NUCLEOTIDE SEQUENCE [LARGE SCALE GENOMIC DNA]</scope>
    <source>
        <strain evidence="3 4">X1655</strain>
    </source>
</reference>
<comment type="caution">
    <text evidence="3">The sequence shown here is derived from an EMBL/GenBank/DDBJ whole genome shotgun (WGS) entry which is preliminary data.</text>
</comment>
<organism evidence="3 4">
    <name type="scientific">Nocardia donostiensis</name>
    <dbReference type="NCBI Taxonomy" id="1538463"/>
    <lineage>
        <taxon>Bacteria</taxon>
        <taxon>Bacillati</taxon>
        <taxon>Actinomycetota</taxon>
        <taxon>Actinomycetes</taxon>
        <taxon>Mycobacteriales</taxon>
        <taxon>Nocardiaceae</taxon>
        <taxon>Nocardia</taxon>
    </lineage>
</organism>
<accession>A0A1V2TA05</accession>
<protein>
    <submittedName>
        <fullName evidence="3">Uncharacterized protein</fullName>
    </submittedName>
</protein>
<keyword evidence="4" id="KW-1185">Reference proteome</keyword>
<name>A0A1V2TA05_9NOCA</name>
<gene>
    <name evidence="3" type="ORF">B0T46_23450</name>
</gene>
<evidence type="ECO:0000313" key="3">
    <source>
        <dbReference type="EMBL" id="ONM46342.1"/>
    </source>
</evidence>
<dbReference type="EMBL" id="MUMY01000026">
    <property type="protein sequence ID" value="ONM46342.1"/>
    <property type="molecule type" value="Genomic_DNA"/>
</dbReference>
<feature type="compositionally biased region" description="Polar residues" evidence="1">
    <location>
        <begin position="166"/>
        <end position="177"/>
    </location>
</feature>
<keyword evidence="2" id="KW-1133">Transmembrane helix</keyword>
<sequence>MSQVIKVFTPIKRVPTMIGKAQNGQKLPFGPYTLPQVAGVAVSLLITAVGVMALPLNPAVTFVIGVVITVVVGFLLGLIPYTGVRIISRTLWFGRLIFFPKPVSASGMPVTEESSRVTMFIEETVVLIFPDRDTVKRPEPVTAMPGGQFLELLGRHREETNDAEPAQQNGWRSTLNGYRNRRPTGEAS</sequence>
<dbReference type="RefSeq" id="WP_077121036.1">
    <property type="nucleotide sequence ID" value="NZ_MUKP01000029.1"/>
</dbReference>
<evidence type="ECO:0000313" key="4">
    <source>
        <dbReference type="Proteomes" id="UP000188836"/>
    </source>
</evidence>
<feature type="transmembrane region" description="Helical" evidence="2">
    <location>
        <begin position="32"/>
        <end position="53"/>
    </location>
</feature>
<keyword evidence="2" id="KW-0472">Membrane</keyword>
<evidence type="ECO:0000256" key="2">
    <source>
        <dbReference type="SAM" id="Phobius"/>
    </source>
</evidence>
<evidence type="ECO:0000256" key="1">
    <source>
        <dbReference type="SAM" id="MobiDB-lite"/>
    </source>
</evidence>
<keyword evidence="2" id="KW-0812">Transmembrane</keyword>
<feature type="region of interest" description="Disordered" evidence="1">
    <location>
        <begin position="159"/>
        <end position="188"/>
    </location>
</feature>
<dbReference type="STRING" id="1538463.B0T36_03040"/>
<feature type="transmembrane region" description="Helical" evidence="2">
    <location>
        <begin position="59"/>
        <end position="79"/>
    </location>
</feature>
<dbReference type="Proteomes" id="UP000188836">
    <property type="component" value="Unassembled WGS sequence"/>
</dbReference>
<proteinExistence type="predicted"/>